<dbReference type="InterPro" id="IPR054828">
    <property type="entry name" value="Vit_B12_bind_prot"/>
</dbReference>
<feature type="signal peptide" evidence="2">
    <location>
        <begin position="1"/>
        <end position="21"/>
    </location>
</feature>
<feature type="domain" description="Fe/B12 periplasmic-binding" evidence="3">
    <location>
        <begin position="42"/>
        <end position="291"/>
    </location>
</feature>
<gene>
    <name evidence="4" type="ORF">CEW83_12055</name>
</gene>
<keyword evidence="5" id="KW-1185">Reference proteome</keyword>
<evidence type="ECO:0000256" key="1">
    <source>
        <dbReference type="ARBA" id="ARBA00022729"/>
    </source>
</evidence>
<dbReference type="InterPro" id="IPR002491">
    <property type="entry name" value="ABC_transptr_periplasmic_BD"/>
</dbReference>
<proteinExistence type="predicted"/>
<keyword evidence="1 2" id="KW-0732">Signal</keyword>
<dbReference type="KEGG" id="acom:CEW83_12055"/>
<dbReference type="RefSeq" id="WP_108949560.1">
    <property type="nucleotide sequence ID" value="NZ_CP022187.1"/>
</dbReference>
<dbReference type="Pfam" id="PF01497">
    <property type="entry name" value="Peripla_BP_2"/>
    <property type="match status" value="1"/>
</dbReference>
<dbReference type="CDD" id="cd01144">
    <property type="entry name" value="BtuF"/>
    <property type="match status" value="1"/>
</dbReference>
<dbReference type="Gene3D" id="3.40.50.1980">
    <property type="entry name" value="Nitrogenase molybdenum iron protein domain"/>
    <property type="match status" value="2"/>
</dbReference>
<dbReference type="AlphaFoldDB" id="A0A2U8GQC5"/>
<dbReference type="PANTHER" id="PTHR30535">
    <property type="entry name" value="VITAMIN B12-BINDING PROTEIN"/>
    <property type="match status" value="1"/>
</dbReference>
<evidence type="ECO:0000313" key="5">
    <source>
        <dbReference type="Proteomes" id="UP000244930"/>
    </source>
</evidence>
<evidence type="ECO:0000259" key="3">
    <source>
        <dbReference type="PROSITE" id="PS50983"/>
    </source>
</evidence>
<evidence type="ECO:0000256" key="2">
    <source>
        <dbReference type="SAM" id="SignalP"/>
    </source>
</evidence>
<dbReference type="Proteomes" id="UP000244930">
    <property type="component" value="Chromosome"/>
</dbReference>
<organism evidence="4 5">
    <name type="scientific">Parazoarcus communis</name>
    <dbReference type="NCBI Taxonomy" id="41977"/>
    <lineage>
        <taxon>Bacteria</taxon>
        <taxon>Pseudomonadati</taxon>
        <taxon>Pseudomonadota</taxon>
        <taxon>Betaproteobacteria</taxon>
        <taxon>Rhodocyclales</taxon>
        <taxon>Zoogloeaceae</taxon>
        <taxon>Parazoarcus</taxon>
    </lineage>
</organism>
<feature type="chain" id="PRO_5015858532" evidence="2">
    <location>
        <begin position="22"/>
        <end position="300"/>
    </location>
</feature>
<accession>A0A2U8GQC5</accession>
<dbReference type="NCBIfam" id="NF038402">
    <property type="entry name" value="TroA_like"/>
    <property type="match status" value="1"/>
</dbReference>
<dbReference type="PANTHER" id="PTHR30535:SF34">
    <property type="entry name" value="MOLYBDATE-BINDING PROTEIN MOLA"/>
    <property type="match status" value="1"/>
</dbReference>
<dbReference type="PROSITE" id="PS50983">
    <property type="entry name" value="FE_B12_PBP"/>
    <property type="match status" value="1"/>
</dbReference>
<dbReference type="SUPFAM" id="SSF53807">
    <property type="entry name" value="Helical backbone' metal receptor"/>
    <property type="match status" value="1"/>
</dbReference>
<evidence type="ECO:0000313" key="4">
    <source>
        <dbReference type="EMBL" id="AWI75857.1"/>
    </source>
</evidence>
<sequence>MKTALRLIAVACATSSLAAVAADLRITDDTGAALHLKQPAQRIVSLAPHLTELLFAAGAGSKVVGVVSYSDFPEAAKALPQVGSYTNVDMEALAALKPDLVVAWKSGNRNAHLDRLSALGIPVFINEPRNLDDVARALETFGELAGTSAEARTAAARFRARLTSLRSRYSTLPPVRTFYQVWDRPLMTINGEHLIGDVIRLCGGENVFADLPQLAPTVNAESVLAANPEAIVASGMGDARPEWLDQWRRWPSISAVAGDNLFFIPPTIIQRHTPRILDGASRLCEQLNEARQRRPQNTLK</sequence>
<dbReference type="GO" id="GO:0071281">
    <property type="term" value="P:cellular response to iron ion"/>
    <property type="evidence" value="ECO:0007669"/>
    <property type="project" value="TreeGrafter"/>
</dbReference>
<name>A0A2U8GQC5_9RHOO</name>
<protein>
    <submittedName>
        <fullName evidence="4">Cobalamin-binding protein</fullName>
    </submittedName>
</protein>
<reference evidence="4 5" key="1">
    <citation type="submission" date="2017-06" db="EMBL/GenBank/DDBJ databases">
        <title>Azoarcus.</title>
        <authorList>
            <person name="Woo J.-H."/>
            <person name="Kim H.-S."/>
        </authorList>
    </citation>
    <scope>NUCLEOTIDE SEQUENCE [LARGE SCALE GENOMIC DNA]</scope>
    <source>
        <strain evidence="4 5">TSPY31</strain>
    </source>
</reference>
<dbReference type="EMBL" id="CP022187">
    <property type="protein sequence ID" value="AWI75857.1"/>
    <property type="molecule type" value="Genomic_DNA"/>
</dbReference>
<dbReference type="InterPro" id="IPR050902">
    <property type="entry name" value="ABC_Transporter_SBP"/>
</dbReference>